<dbReference type="EMBL" id="MT631417">
    <property type="protein sequence ID" value="QNO50263.1"/>
    <property type="molecule type" value="Genomic_DNA"/>
</dbReference>
<organism evidence="1">
    <name type="scientific">Candidatus Methanogaster sp. ANME-2c ERB4</name>
    <dbReference type="NCBI Taxonomy" id="2759911"/>
    <lineage>
        <taxon>Archaea</taxon>
        <taxon>Methanobacteriati</taxon>
        <taxon>Methanobacteriota</taxon>
        <taxon>Stenosarchaea group</taxon>
        <taxon>Methanomicrobia</taxon>
        <taxon>Methanosarcinales</taxon>
        <taxon>ANME-2 cluster</taxon>
        <taxon>Candidatus Methanogasteraceae</taxon>
        <taxon>Candidatus Methanogaster</taxon>
    </lineage>
</organism>
<name>A0A7G9YQH9_9EURY</name>
<accession>A0A7G9YQH9</accession>
<proteinExistence type="predicted"/>
<gene>
    <name evidence="1" type="ORF">MIKCHCCC_00003</name>
</gene>
<protein>
    <submittedName>
        <fullName evidence="1">Uncharacterized protein</fullName>
    </submittedName>
</protein>
<sequence>MMLYKCICFASLSTQFFKMRIAGSNQTGDEYNEEITGRVMQGIKEFLAGGGGGAGMFSLTEWIMKGAVWIVGKAHNIVYIKKLNTSFTPQVHIRSITSFTLFLFRTSLRIFLHFHQSCTHKS</sequence>
<dbReference type="AlphaFoldDB" id="A0A7G9YQH9"/>
<evidence type="ECO:0000313" key="1">
    <source>
        <dbReference type="EMBL" id="QNO50263.1"/>
    </source>
</evidence>
<reference evidence="1" key="1">
    <citation type="submission" date="2020-06" db="EMBL/GenBank/DDBJ databases">
        <title>Unique genomic features of the anaerobic methanotrophic archaea.</title>
        <authorList>
            <person name="Chadwick G.L."/>
            <person name="Skennerton C.T."/>
            <person name="Laso-Perez R."/>
            <person name="Leu A.O."/>
            <person name="Speth D.R."/>
            <person name="Yu H."/>
            <person name="Morgan-Lang C."/>
            <person name="Hatzenpichler R."/>
            <person name="Goudeau D."/>
            <person name="Malmstrom R."/>
            <person name="Brazelton W.J."/>
            <person name="Woyke T."/>
            <person name="Hallam S.J."/>
            <person name="Tyson G.W."/>
            <person name="Wegener G."/>
            <person name="Boetius A."/>
            <person name="Orphan V."/>
        </authorList>
    </citation>
    <scope>NUCLEOTIDE SEQUENCE</scope>
</reference>